<protein>
    <submittedName>
        <fullName evidence="1">Uncharacterized protein</fullName>
    </submittedName>
</protein>
<dbReference type="EMBL" id="BPVZ01000007">
    <property type="protein sequence ID" value="GKU93637.1"/>
    <property type="molecule type" value="Genomic_DNA"/>
</dbReference>
<comment type="caution">
    <text evidence="1">The sequence shown here is derived from an EMBL/GenBank/DDBJ whole genome shotgun (WGS) entry which is preliminary data.</text>
</comment>
<keyword evidence="2" id="KW-1185">Reference proteome</keyword>
<dbReference type="AlphaFoldDB" id="A0AAV5HXN6"/>
<dbReference type="Proteomes" id="UP001054252">
    <property type="component" value="Unassembled WGS sequence"/>
</dbReference>
<organism evidence="1 2">
    <name type="scientific">Rubroshorea leprosula</name>
    <dbReference type="NCBI Taxonomy" id="152421"/>
    <lineage>
        <taxon>Eukaryota</taxon>
        <taxon>Viridiplantae</taxon>
        <taxon>Streptophyta</taxon>
        <taxon>Embryophyta</taxon>
        <taxon>Tracheophyta</taxon>
        <taxon>Spermatophyta</taxon>
        <taxon>Magnoliopsida</taxon>
        <taxon>eudicotyledons</taxon>
        <taxon>Gunneridae</taxon>
        <taxon>Pentapetalae</taxon>
        <taxon>rosids</taxon>
        <taxon>malvids</taxon>
        <taxon>Malvales</taxon>
        <taxon>Dipterocarpaceae</taxon>
        <taxon>Rubroshorea</taxon>
    </lineage>
</organism>
<gene>
    <name evidence="1" type="ORF">SLEP1_g7213</name>
</gene>
<reference evidence="1 2" key="1">
    <citation type="journal article" date="2021" name="Commun. Biol.">
        <title>The genome of Shorea leprosula (Dipterocarpaceae) highlights the ecological relevance of drought in aseasonal tropical rainforests.</title>
        <authorList>
            <person name="Ng K.K.S."/>
            <person name="Kobayashi M.J."/>
            <person name="Fawcett J.A."/>
            <person name="Hatakeyama M."/>
            <person name="Paape T."/>
            <person name="Ng C.H."/>
            <person name="Ang C.C."/>
            <person name="Tnah L.H."/>
            <person name="Lee C.T."/>
            <person name="Nishiyama T."/>
            <person name="Sese J."/>
            <person name="O'Brien M.J."/>
            <person name="Copetti D."/>
            <person name="Mohd Noor M.I."/>
            <person name="Ong R.C."/>
            <person name="Putra M."/>
            <person name="Sireger I.Z."/>
            <person name="Indrioko S."/>
            <person name="Kosugi Y."/>
            <person name="Izuno A."/>
            <person name="Isagi Y."/>
            <person name="Lee S.L."/>
            <person name="Shimizu K.K."/>
        </authorList>
    </citation>
    <scope>NUCLEOTIDE SEQUENCE [LARGE SCALE GENOMIC DNA]</scope>
    <source>
        <strain evidence="1">214</strain>
    </source>
</reference>
<sequence>MQLCDKKLPCLCSLVAASPQQNAAMGIKTRQHGAKMEAWWELTKIVQDGAMIKSNCAINATPARPVFWLASRRAGERSL</sequence>
<proteinExistence type="predicted"/>
<name>A0AAV5HXN6_9ROSI</name>
<evidence type="ECO:0000313" key="1">
    <source>
        <dbReference type="EMBL" id="GKU93637.1"/>
    </source>
</evidence>
<accession>A0AAV5HXN6</accession>
<evidence type="ECO:0000313" key="2">
    <source>
        <dbReference type="Proteomes" id="UP001054252"/>
    </source>
</evidence>